<reference evidence="12 13" key="1">
    <citation type="journal article" date="2007" name="Nature">
        <title>Evolution of genes and genomes on the Drosophila phylogeny.</title>
        <authorList>
            <consortium name="Drosophila 12 Genomes Consortium"/>
            <person name="Clark A.G."/>
            <person name="Eisen M.B."/>
            <person name="Smith D.R."/>
            <person name="Bergman C.M."/>
            <person name="Oliver B."/>
            <person name="Markow T.A."/>
            <person name="Kaufman T.C."/>
            <person name="Kellis M."/>
            <person name="Gelbart W."/>
            <person name="Iyer V.N."/>
            <person name="Pollard D.A."/>
            <person name="Sackton T.B."/>
            <person name="Larracuente A.M."/>
            <person name="Singh N.D."/>
            <person name="Abad J.P."/>
            <person name="Abt D.N."/>
            <person name="Adryan B."/>
            <person name="Aguade M."/>
            <person name="Akashi H."/>
            <person name="Anderson W.W."/>
            <person name="Aquadro C.F."/>
            <person name="Ardell D.H."/>
            <person name="Arguello R."/>
            <person name="Artieri C.G."/>
            <person name="Barbash D.A."/>
            <person name="Barker D."/>
            <person name="Barsanti P."/>
            <person name="Batterham P."/>
            <person name="Batzoglou S."/>
            <person name="Begun D."/>
            <person name="Bhutkar A."/>
            <person name="Blanco E."/>
            <person name="Bosak S.A."/>
            <person name="Bradley R.K."/>
            <person name="Brand A.D."/>
            <person name="Brent M.R."/>
            <person name="Brooks A.N."/>
            <person name="Brown R.H."/>
            <person name="Butlin R.K."/>
            <person name="Caggese C."/>
            <person name="Calvi B.R."/>
            <person name="Bernardo de Carvalho A."/>
            <person name="Caspi A."/>
            <person name="Castrezana S."/>
            <person name="Celniker S.E."/>
            <person name="Chang J.L."/>
            <person name="Chapple C."/>
            <person name="Chatterji S."/>
            <person name="Chinwalla A."/>
            <person name="Civetta A."/>
            <person name="Clifton S.W."/>
            <person name="Comeron J.M."/>
            <person name="Costello J.C."/>
            <person name="Coyne J.A."/>
            <person name="Daub J."/>
            <person name="David R.G."/>
            <person name="Delcher A.L."/>
            <person name="Delehaunty K."/>
            <person name="Do C.B."/>
            <person name="Ebling H."/>
            <person name="Edwards K."/>
            <person name="Eickbush T."/>
            <person name="Evans J.D."/>
            <person name="Filipski A."/>
            <person name="Findeiss S."/>
            <person name="Freyhult E."/>
            <person name="Fulton L."/>
            <person name="Fulton R."/>
            <person name="Garcia A.C."/>
            <person name="Gardiner A."/>
            <person name="Garfield D.A."/>
            <person name="Garvin B.E."/>
            <person name="Gibson G."/>
            <person name="Gilbert D."/>
            <person name="Gnerre S."/>
            <person name="Godfrey J."/>
            <person name="Good R."/>
            <person name="Gotea V."/>
            <person name="Gravely B."/>
            <person name="Greenberg A.J."/>
            <person name="Griffiths-Jones S."/>
            <person name="Gross S."/>
            <person name="Guigo R."/>
            <person name="Gustafson E.A."/>
            <person name="Haerty W."/>
            <person name="Hahn M.W."/>
            <person name="Halligan D.L."/>
            <person name="Halpern A.L."/>
            <person name="Halter G.M."/>
            <person name="Han M.V."/>
            <person name="Heger A."/>
            <person name="Hillier L."/>
            <person name="Hinrichs A.S."/>
            <person name="Holmes I."/>
            <person name="Hoskins R.A."/>
            <person name="Hubisz M.J."/>
            <person name="Hultmark D."/>
            <person name="Huntley M.A."/>
            <person name="Jaffe D.B."/>
            <person name="Jagadeeshan S."/>
            <person name="Jeck W.R."/>
            <person name="Johnson J."/>
            <person name="Jones C.D."/>
            <person name="Jordan W.C."/>
            <person name="Karpen G.H."/>
            <person name="Kataoka E."/>
            <person name="Keightley P.D."/>
            <person name="Kheradpour P."/>
            <person name="Kirkness E.F."/>
            <person name="Koerich L.B."/>
            <person name="Kristiansen K."/>
            <person name="Kudrna D."/>
            <person name="Kulathinal R.J."/>
            <person name="Kumar S."/>
            <person name="Kwok R."/>
            <person name="Lander E."/>
            <person name="Langley C.H."/>
            <person name="Lapoint R."/>
            <person name="Lazzaro B.P."/>
            <person name="Lee S.J."/>
            <person name="Levesque L."/>
            <person name="Li R."/>
            <person name="Lin C.F."/>
            <person name="Lin M.F."/>
            <person name="Lindblad-Toh K."/>
            <person name="Llopart A."/>
            <person name="Long M."/>
            <person name="Low L."/>
            <person name="Lozovsky E."/>
            <person name="Lu J."/>
            <person name="Luo M."/>
            <person name="Machado C.A."/>
            <person name="Makalowski W."/>
            <person name="Marzo M."/>
            <person name="Matsuda M."/>
            <person name="Matzkin L."/>
            <person name="McAllister B."/>
            <person name="McBride C.S."/>
            <person name="McKernan B."/>
            <person name="McKernan K."/>
            <person name="Mendez-Lago M."/>
            <person name="Minx P."/>
            <person name="Mollenhauer M.U."/>
            <person name="Montooth K."/>
            <person name="Mount S.M."/>
            <person name="Mu X."/>
            <person name="Myers E."/>
            <person name="Negre B."/>
            <person name="Newfeld S."/>
            <person name="Nielsen R."/>
            <person name="Noor M.A."/>
            <person name="O'Grady P."/>
            <person name="Pachter L."/>
            <person name="Papaceit M."/>
            <person name="Parisi M.J."/>
            <person name="Parisi M."/>
            <person name="Parts L."/>
            <person name="Pedersen J.S."/>
            <person name="Pesole G."/>
            <person name="Phillippy A.M."/>
            <person name="Ponting C.P."/>
            <person name="Pop M."/>
            <person name="Porcelli D."/>
            <person name="Powell J.R."/>
            <person name="Prohaska S."/>
            <person name="Pruitt K."/>
            <person name="Puig M."/>
            <person name="Quesneville H."/>
            <person name="Ram K.R."/>
            <person name="Rand D."/>
            <person name="Rasmussen M.D."/>
            <person name="Reed L.K."/>
            <person name="Reenan R."/>
            <person name="Reily A."/>
            <person name="Remington K.A."/>
            <person name="Rieger T.T."/>
            <person name="Ritchie M.G."/>
            <person name="Robin C."/>
            <person name="Rogers Y.H."/>
            <person name="Rohde C."/>
            <person name="Rozas J."/>
            <person name="Rubenfield M.J."/>
            <person name="Ruiz A."/>
            <person name="Russo S."/>
            <person name="Salzberg S.L."/>
            <person name="Sanchez-Gracia A."/>
            <person name="Saranga D.J."/>
            <person name="Sato H."/>
            <person name="Schaeffer S.W."/>
            <person name="Schatz M.C."/>
            <person name="Schlenke T."/>
            <person name="Schwartz R."/>
            <person name="Segarra C."/>
            <person name="Singh R.S."/>
            <person name="Sirot L."/>
            <person name="Sirota M."/>
            <person name="Sisneros N.B."/>
            <person name="Smith C.D."/>
            <person name="Smith T.F."/>
            <person name="Spieth J."/>
            <person name="Stage D.E."/>
            <person name="Stark A."/>
            <person name="Stephan W."/>
            <person name="Strausberg R.L."/>
            <person name="Strempel S."/>
            <person name="Sturgill D."/>
            <person name="Sutton G."/>
            <person name="Sutton G.G."/>
            <person name="Tao W."/>
            <person name="Teichmann S."/>
            <person name="Tobari Y.N."/>
            <person name="Tomimura Y."/>
            <person name="Tsolas J.M."/>
            <person name="Valente V.L."/>
            <person name="Venter E."/>
            <person name="Venter J.C."/>
            <person name="Vicario S."/>
            <person name="Vieira F.G."/>
            <person name="Vilella A.J."/>
            <person name="Villasante A."/>
            <person name="Walenz B."/>
            <person name="Wang J."/>
            <person name="Wasserman M."/>
            <person name="Watts T."/>
            <person name="Wilson D."/>
            <person name="Wilson R.K."/>
            <person name="Wing R.A."/>
            <person name="Wolfner M.F."/>
            <person name="Wong A."/>
            <person name="Wong G.K."/>
            <person name="Wu C.I."/>
            <person name="Wu G."/>
            <person name="Yamamoto D."/>
            <person name="Yang H.P."/>
            <person name="Yang S.P."/>
            <person name="Yorke J.A."/>
            <person name="Yoshida K."/>
            <person name="Zdobnov E."/>
            <person name="Zhang P."/>
            <person name="Zhang Y."/>
            <person name="Zimin A.V."/>
            <person name="Baldwin J."/>
            <person name="Abdouelleil A."/>
            <person name="Abdulkadir J."/>
            <person name="Abebe A."/>
            <person name="Abera B."/>
            <person name="Abreu J."/>
            <person name="Acer S.C."/>
            <person name="Aftuck L."/>
            <person name="Alexander A."/>
            <person name="An P."/>
            <person name="Anderson E."/>
            <person name="Anderson S."/>
            <person name="Arachi H."/>
            <person name="Azer M."/>
            <person name="Bachantsang P."/>
            <person name="Barry A."/>
            <person name="Bayul T."/>
            <person name="Berlin A."/>
            <person name="Bessette D."/>
            <person name="Bloom T."/>
            <person name="Blye J."/>
            <person name="Boguslavskiy L."/>
            <person name="Bonnet C."/>
            <person name="Boukhgalter B."/>
            <person name="Bourzgui I."/>
            <person name="Brown A."/>
            <person name="Cahill P."/>
            <person name="Channer S."/>
            <person name="Cheshatsang Y."/>
            <person name="Chuda L."/>
            <person name="Citroen M."/>
            <person name="Collymore A."/>
            <person name="Cooke P."/>
            <person name="Costello M."/>
            <person name="D'Aco K."/>
            <person name="Daza R."/>
            <person name="De Haan G."/>
            <person name="DeGray S."/>
            <person name="DeMaso C."/>
            <person name="Dhargay N."/>
            <person name="Dooley K."/>
            <person name="Dooley E."/>
            <person name="Doricent M."/>
            <person name="Dorje P."/>
            <person name="Dorjee K."/>
            <person name="Dupes A."/>
            <person name="Elong R."/>
            <person name="Falk J."/>
            <person name="Farina A."/>
            <person name="Faro S."/>
            <person name="Ferguson D."/>
            <person name="Fisher S."/>
            <person name="Foley C.D."/>
            <person name="Franke A."/>
            <person name="Friedrich D."/>
            <person name="Gadbois L."/>
            <person name="Gearin G."/>
            <person name="Gearin C.R."/>
            <person name="Giannoukos G."/>
            <person name="Goode T."/>
            <person name="Graham J."/>
            <person name="Grandbois E."/>
            <person name="Grewal S."/>
            <person name="Gyaltsen K."/>
            <person name="Hafez N."/>
            <person name="Hagos B."/>
            <person name="Hall J."/>
            <person name="Henson C."/>
            <person name="Hollinger A."/>
            <person name="Honan T."/>
            <person name="Huard M.D."/>
            <person name="Hughes L."/>
            <person name="Hurhula B."/>
            <person name="Husby M.E."/>
            <person name="Kamat A."/>
            <person name="Kanga B."/>
            <person name="Kashin S."/>
            <person name="Khazanovich D."/>
            <person name="Kisner P."/>
            <person name="Lance K."/>
            <person name="Lara M."/>
            <person name="Lee W."/>
            <person name="Lennon N."/>
            <person name="Letendre F."/>
            <person name="LeVine R."/>
            <person name="Lipovsky A."/>
            <person name="Liu X."/>
            <person name="Liu J."/>
            <person name="Liu S."/>
            <person name="Lokyitsang T."/>
            <person name="Lokyitsang Y."/>
            <person name="Lubonja R."/>
            <person name="Lui A."/>
            <person name="MacDonald P."/>
            <person name="Magnisalis V."/>
            <person name="Maru K."/>
            <person name="Matthews C."/>
            <person name="McCusker W."/>
            <person name="McDonough S."/>
            <person name="Mehta T."/>
            <person name="Meldrim J."/>
            <person name="Meneus L."/>
            <person name="Mihai O."/>
            <person name="Mihalev A."/>
            <person name="Mihova T."/>
            <person name="Mittelman R."/>
            <person name="Mlenga V."/>
            <person name="Montmayeur A."/>
            <person name="Mulrain L."/>
            <person name="Navidi A."/>
            <person name="Naylor J."/>
            <person name="Negash T."/>
            <person name="Nguyen T."/>
            <person name="Nguyen N."/>
            <person name="Nicol R."/>
            <person name="Norbu C."/>
            <person name="Norbu N."/>
            <person name="Novod N."/>
            <person name="O'Neill B."/>
            <person name="Osman S."/>
            <person name="Markiewicz E."/>
            <person name="Oyono O.L."/>
            <person name="Patti C."/>
            <person name="Phunkhang P."/>
            <person name="Pierre F."/>
            <person name="Priest M."/>
            <person name="Raghuraman S."/>
            <person name="Rege F."/>
            <person name="Reyes R."/>
            <person name="Rise C."/>
            <person name="Rogov P."/>
            <person name="Ross K."/>
            <person name="Ryan E."/>
            <person name="Settipalli S."/>
            <person name="Shea T."/>
            <person name="Sherpa N."/>
            <person name="Shi L."/>
            <person name="Shih D."/>
            <person name="Sparrow T."/>
            <person name="Spaulding J."/>
            <person name="Stalker J."/>
            <person name="Stange-Thomann N."/>
            <person name="Stavropoulos S."/>
            <person name="Stone C."/>
            <person name="Strader C."/>
            <person name="Tesfaye S."/>
            <person name="Thomson T."/>
            <person name="Thoulutsang Y."/>
            <person name="Thoulutsang D."/>
            <person name="Topham K."/>
            <person name="Topping I."/>
            <person name="Tsamla T."/>
            <person name="Vassiliev H."/>
            <person name="Vo A."/>
            <person name="Wangchuk T."/>
            <person name="Wangdi T."/>
            <person name="Weiand M."/>
            <person name="Wilkinson J."/>
            <person name="Wilson A."/>
            <person name="Yadav S."/>
            <person name="Young G."/>
            <person name="Yu Q."/>
            <person name="Zembek L."/>
            <person name="Zhong D."/>
            <person name="Zimmer A."/>
            <person name="Zwirko Z."/>
            <person name="Jaffe D.B."/>
            <person name="Alvarez P."/>
            <person name="Brockman W."/>
            <person name="Butler J."/>
            <person name="Chin C."/>
            <person name="Gnerre S."/>
            <person name="Grabherr M."/>
            <person name="Kleber M."/>
            <person name="Mauceli E."/>
            <person name="MacCallum I."/>
        </authorList>
    </citation>
    <scope>NUCLEOTIDE SEQUENCE [LARGE SCALE GENOMIC DNA]</scope>
    <source>
        <strain evidence="13">white501</strain>
    </source>
</reference>
<feature type="chain" id="PRO_5002820606" evidence="11">
    <location>
        <begin position="22"/>
        <end position="452"/>
    </location>
</feature>
<evidence type="ECO:0000256" key="7">
    <source>
        <dbReference type="ARBA" id="ARBA00023157"/>
    </source>
</evidence>
<name>B4QDM4_DROSI</name>
<evidence type="ECO:0000256" key="9">
    <source>
        <dbReference type="ARBA" id="ARBA00023180"/>
    </source>
</evidence>
<protein>
    <submittedName>
        <fullName evidence="12">GD25336</fullName>
    </submittedName>
</protein>
<evidence type="ECO:0000256" key="11">
    <source>
        <dbReference type="SAM" id="SignalP"/>
    </source>
</evidence>
<evidence type="ECO:0000256" key="6">
    <source>
        <dbReference type="ARBA" id="ARBA00023136"/>
    </source>
</evidence>
<gene>
    <name evidence="12" type="primary">Dsim\GD25336</name>
    <name evidence="12" type="ORF">Dsim_GD25336</name>
</gene>
<feature type="signal peptide" evidence="11">
    <location>
        <begin position="1"/>
        <end position="21"/>
    </location>
</feature>
<evidence type="ECO:0000313" key="12">
    <source>
        <dbReference type="EMBL" id="EDX07780.1"/>
    </source>
</evidence>
<proteinExistence type="predicted"/>
<dbReference type="EMBL" id="CM000362">
    <property type="protein sequence ID" value="EDX07780.1"/>
    <property type="molecule type" value="Genomic_DNA"/>
</dbReference>
<dbReference type="PROSITE" id="PS01353">
    <property type="entry name" value="HEMATOPO_REC_L_F2"/>
    <property type="match status" value="1"/>
</dbReference>
<keyword evidence="2 10" id="KW-0812">Transmembrane</keyword>
<keyword evidence="6 10" id="KW-0472">Membrane</keyword>
<dbReference type="InterPro" id="IPR003529">
    <property type="entry name" value="Hematopoietin_rcpt_Gp130_CS"/>
</dbReference>
<dbReference type="PhylomeDB" id="B4QDM4"/>
<evidence type="ECO:0000256" key="1">
    <source>
        <dbReference type="ARBA" id="ARBA00004479"/>
    </source>
</evidence>
<evidence type="ECO:0000256" key="8">
    <source>
        <dbReference type="ARBA" id="ARBA00023170"/>
    </source>
</evidence>
<dbReference type="Proteomes" id="UP000000304">
    <property type="component" value="Chromosome 2R"/>
</dbReference>
<keyword evidence="13" id="KW-1185">Reference proteome</keyword>
<keyword evidence="7" id="KW-1015">Disulfide bond</keyword>
<dbReference type="GO" id="GO:0004896">
    <property type="term" value="F:cytokine receptor activity"/>
    <property type="evidence" value="ECO:0007669"/>
    <property type="project" value="InterPro"/>
</dbReference>
<dbReference type="AlphaFoldDB" id="B4QDM4"/>
<sequence length="452" mass="51915">MSWKLHLLVLLGVLAATLCRSENCELVMWTEPPAVLSGGSIEVFCRCNSSTVGWQDLAISDWQNLTVETNRVDDVTIKHRKRNVIRDFTDYLYCRLQDVVVTKNPSFAHQTYKLRMSRRYPFWESPWSPEIETAEFVTEARTPDRPPKFLPNGFFHQPENGNLYVYWLHLDELEFNGPNFTYYVSADKEKTATILSNNSALFRDWDATKPATVAIWSENSKGRSEFNRELKVPMLTNSLRHQARNLWYHLDNQSITWQPPMEQADLVGYTVSWCPVTVNSLPICDDHELIQFKVLNASELRFQFKGSMVLPNIAVTANYMNHTGGGMQWHSRRWMSRQDYEKVSSISLYLAFAVIVVLIAPVYVLIRKLRHMAQIDVDVPDILFKSMDPNKECDGRKRSSFVQTAVPGNFSPKAVMNIPTLPTDSNEIIYSQSDANSYVCMNQKLNTTTIGS</sequence>
<evidence type="ECO:0000256" key="2">
    <source>
        <dbReference type="ARBA" id="ARBA00022692"/>
    </source>
</evidence>
<dbReference type="GO" id="GO:0016020">
    <property type="term" value="C:membrane"/>
    <property type="evidence" value="ECO:0007669"/>
    <property type="project" value="UniProtKB-SubCell"/>
</dbReference>
<evidence type="ECO:0000256" key="3">
    <source>
        <dbReference type="ARBA" id="ARBA00022729"/>
    </source>
</evidence>
<evidence type="ECO:0000256" key="10">
    <source>
        <dbReference type="SAM" id="Phobius"/>
    </source>
</evidence>
<dbReference type="STRING" id="7240.B4QDM4"/>
<comment type="subcellular location">
    <subcellularLocation>
        <location evidence="1">Membrane</location>
        <topology evidence="1">Single-pass type I membrane protein</topology>
    </subcellularLocation>
</comment>
<evidence type="ECO:0000256" key="4">
    <source>
        <dbReference type="ARBA" id="ARBA00022737"/>
    </source>
</evidence>
<keyword evidence="5 10" id="KW-1133">Transmembrane helix</keyword>
<dbReference type="HOGENOM" id="CLU_605912_0_0_1"/>
<evidence type="ECO:0000256" key="5">
    <source>
        <dbReference type="ARBA" id="ARBA00022989"/>
    </source>
</evidence>
<keyword evidence="3 11" id="KW-0732">Signal</keyword>
<dbReference type="OrthoDB" id="7864435at2759"/>
<evidence type="ECO:0000313" key="13">
    <source>
        <dbReference type="Proteomes" id="UP000000304"/>
    </source>
</evidence>
<organism evidence="12 13">
    <name type="scientific">Drosophila simulans</name>
    <name type="common">Fruit fly</name>
    <dbReference type="NCBI Taxonomy" id="7240"/>
    <lineage>
        <taxon>Eukaryota</taxon>
        <taxon>Metazoa</taxon>
        <taxon>Ecdysozoa</taxon>
        <taxon>Arthropoda</taxon>
        <taxon>Hexapoda</taxon>
        <taxon>Insecta</taxon>
        <taxon>Pterygota</taxon>
        <taxon>Neoptera</taxon>
        <taxon>Endopterygota</taxon>
        <taxon>Diptera</taxon>
        <taxon>Brachycera</taxon>
        <taxon>Muscomorpha</taxon>
        <taxon>Ephydroidea</taxon>
        <taxon>Drosophilidae</taxon>
        <taxon>Drosophila</taxon>
        <taxon>Sophophora</taxon>
    </lineage>
</organism>
<dbReference type="OMA" id="ENCELVM"/>
<feature type="transmembrane region" description="Helical" evidence="10">
    <location>
        <begin position="346"/>
        <end position="366"/>
    </location>
</feature>
<keyword evidence="4" id="KW-0677">Repeat</keyword>
<accession>B4QDM4</accession>
<keyword evidence="9" id="KW-0325">Glycoprotein</keyword>
<keyword evidence="8" id="KW-0675">Receptor</keyword>